<feature type="compositionally biased region" description="Polar residues" evidence="1">
    <location>
        <begin position="705"/>
        <end position="714"/>
    </location>
</feature>
<feature type="compositionally biased region" description="Polar residues" evidence="1">
    <location>
        <begin position="2898"/>
        <end position="2908"/>
    </location>
</feature>
<feature type="region of interest" description="Disordered" evidence="1">
    <location>
        <begin position="527"/>
        <end position="546"/>
    </location>
</feature>
<evidence type="ECO:0000313" key="2">
    <source>
        <dbReference type="EMBL" id="CUG85438.1"/>
    </source>
</evidence>
<proteinExistence type="predicted"/>
<dbReference type="EMBL" id="CYKH01001165">
    <property type="protein sequence ID" value="CUG85438.1"/>
    <property type="molecule type" value="Genomic_DNA"/>
</dbReference>
<feature type="region of interest" description="Disordered" evidence="1">
    <location>
        <begin position="2791"/>
        <end position="3005"/>
    </location>
</feature>
<reference evidence="3" key="1">
    <citation type="submission" date="2015-09" db="EMBL/GenBank/DDBJ databases">
        <authorList>
            <consortium name="Pathogen Informatics"/>
        </authorList>
    </citation>
    <scope>NUCLEOTIDE SEQUENCE [LARGE SCALE GENOMIC DNA]</scope>
    <source>
        <strain evidence="3">Lake Konstanz</strain>
    </source>
</reference>
<feature type="compositionally biased region" description="Polar residues" evidence="1">
    <location>
        <begin position="2062"/>
        <end position="2075"/>
    </location>
</feature>
<feature type="region of interest" description="Disordered" evidence="1">
    <location>
        <begin position="2052"/>
        <end position="2117"/>
    </location>
</feature>
<gene>
    <name evidence="2" type="ORF">BSAL_89850</name>
</gene>
<organism evidence="2 3">
    <name type="scientific">Bodo saltans</name>
    <name type="common">Flagellated protozoan</name>
    <dbReference type="NCBI Taxonomy" id="75058"/>
    <lineage>
        <taxon>Eukaryota</taxon>
        <taxon>Discoba</taxon>
        <taxon>Euglenozoa</taxon>
        <taxon>Kinetoplastea</taxon>
        <taxon>Metakinetoplastina</taxon>
        <taxon>Eubodonida</taxon>
        <taxon>Bodonidae</taxon>
        <taxon>Bodo</taxon>
    </lineage>
</organism>
<dbReference type="VEuPathDB" id="TriTrypDB:BSAL_89850"/>
<accession>A0A0S4J2S5</accession>
<feature type="compositionally biased region" description="Low complexity" evidence="1">
    <location>
        <begin position="727"/>
        <end position="742"/>
    </location>
</feature>
<feature type="region of interest" description="Disordered" evidence="1">
    <location>
        <begin position="999"/>
        <end position="1026"/>
    </location>
</feature>
<feature type="compositionally biased region" description="Polar residues" evidence="1">
    <location>
        <begin position="2838"/>
        <end position="2858"/>
    </location>
</feature>
<feature type="region of interest" description="Disordered" evidence="1">
    <location>
        <begin position="1514"/>
        <end position="1534"/>
    </location>
</feature>
<feature type="region of interest" description="Disordered" evidence="1">
    <location>
        <begin position="424"/>
        <end position="451"/>
    </location>
</feature>
<feature type="region of interest" description="Disordered" evidence="1">
    <location>
        <begin position="2212"/>
        <end position="2264"/>
    </location>
</feature>
<feature type="compositionally biased region" description="Polar residues" evidence="1">
    <location>
        <begin position="2814"/>
        <end position="2827"/>
    </location>
</feature>
<feature type="compositionally biased region" description="Polar residues" evidence="1">
    <location>
        <begin position="2969"/>
        <end position="2996"/>
    </location>
</feature>
<evidence type="ECO:0000256" key="1">
    <source>
        <dbReference type="SAM" id="MobiDB-lite"/>
    </source>
</evidence>
<feature type="compositionally biased region" description="Polar residues" evidence="1">
    <location>
        <begin position="1636"/>
        <end position="1648"/>
    </location>
</feature>
<feature type="region of interest" description="Disordered" evidence="1">
    <location>
        <begin position="1907"/>
        <end position="1927"/>
    </location>
</feature>
<feature type="region of interest" description="Disordered" evidence="1">
    <location>
        <begin position="1636"/>
        <end position="1658"/>
    </location>
</feature>
<keyword evidence="3" id="KW-1185">Reference proteome</keyword>
<feature type="compositionally biased region" description="Low complexity" evidence="1">
    <location>
        <begin position="2100"/>
        <end position="2114"/>
    </location>
</feature>
<protein>
    <submittedName>
        <fullName evidence="2">Uncharacterized protein</fullName>
    </submittedName>
</protein>
<sequence length="3005" mass="325136">MTHQLRFVGGPIPSSVKAIVEAPTTTSFSALTDEVEALVRKATGDQSITITTLQYNIVELEMVSGGSPKVKGHLKWNDTPASSALPLKAMIMLQVKTRESSIGSTMMNNQQPRQQQVRIVGGPIGKSTKLVLQVRSSDDIRSLFPAAEIELRGLEPSAGPITEALYELVDLEMVEGKPKMVKILKDDTVLASIKLSSGVLMLKPRSSGSRPVSRAESVHQPIDCDIHVRVLGGPIPKDGRLFVTVNSMLPVTKVMDIIGVECKRQGYGNQVDSDNFDLGVLEVVEGKPKVNKLLAATDSLAASMQQGAQQMMVLLKPKSVAVPLSDSRPGTREGDPNAFNIRFVGGPIERSARVFVATSAETPFAKILEQLSRTIGQNIIPREYDLVELIVVDGKPSPARTLELQKTPAQQDFSSKLIMLKPATEQGPSRVEADAPQQPQATKAPVVEPKSEPAVQPAVTVTNSDYKIRVVGGPIPKAARLSIDVNKTSTTFADMIVLVRREAAKLDPSVTVGDDFEFVELDMSEGKPKPRQVLRPTETAASSKMESPCMMLKVKAPSNVSPSVSRPASALSALDRSATPMAEPIVVAPRPLPSPRAVVSPVVAVTVTVANPDYKVRVVGAPIPKAARLFIEVSKAVTTFADMLTLVQREAAKLEPSVVVGDDFEFVELDMSEGKPKPRQVLRSAETAASSKMTSPVMMLKVKNAPTTSPSVSRPGSALSALDRSATTEPITATPARPTATPSVLAVSPPSTPAPLTVANPDFKVRVVGGPIPKAARLFIEVAKANTTFADMLQLVHQEAAKLEPSVPVGDDFEFVELDMSDGKPKPKQVLRALETAASSKMTSPVMMLKAKAAAGVTPSISRPGSALSAIDRPVTPAVEPAVIAASQPLKSPRAASVPAAQSIPTDFKVRVIGGPIPKAARLFIDVAKATTTFSDMLLIVQREAAKLDPSVTVGDEFEFVELDMTDGKPKPRQILRPHETVNSSKMTSPVMMLKAQTNAPADTSRPGSALSALGSTPSAEPAATTLPLESPRAVSVATPAALTVANPDFKVRVVGGPIPKAARLFIEVAKANTTFADMLQLVQQEAAKLEPSVPVGDDFEFVELDMSDGKPKPKQVLRALETAASSKMTSPVMMLKAKAAAGVSPSISRPASALERPITPAVEPAVIVAAPPLKSPRAALAQTATAVVETKKAPVFITNPDFKVRVVGGPIPKAARLFIDVAKATTTFSDMLLLVQHEAGKLDPPVALGDDFEFVELDMSDGKPKPKQVLRSSETASSSRMTSNVMMLKTSLAVGVSPAMTPRASPLPSPRATSVDYIRYEILCDGVQRGLKIEVALPRGSTYNGVLPILCREIAIETGVHHSPASILESFELVEVLIAASSGMRKPIRTLDLQDVAVPGTGMIELLPVVSGSTVRDADQKVRVVGGPILKSDRVYVDVNRSRTTFSQMTRVIIAKLQELSIGSLTADDASSLDLVEVDVEGGRSVVRGVLHPAATIDVAGMKSNIIMIRRANDSNEGPGLSRPSTPRATSTGSTTVRYVVRVVGGPIPRTSRIFVEMTTAAVTVADAFHLIQDFVEREVPGVSVEASDFDLIELDMTTSKPKPLRILPMIQNLNELSLPLKPVWALKPRHRSAVTPQVTPQVSPRASPQPSHLSSQLPQLNSLPVRLRFVGGPIAKAARVILEVDANEALKSILPLVAQQIEALSAGDQTDFSQYDIFDLDMSDPTRPVARAMLFPQELIRNCIITSGVLLLKKKENVPMLQLQAAATIDAPPPSLPAAASPTDSKDPSEIRVEVRGVPGVNFPITISVSKFIPFKDYFAIIEKASQDAKGNALGLPPVEIISATSYDIDMIEHGTGEVMKALNLFESAYSEDFFSGAIRLKERAVKSPRIPKLALGGGGSALTTVSNMPPLRSPRISQNAPVDDEHSGMRLSNFDLLRREDEPLRSPRPADNNEGEKTTIRVIGSPIPRGVKIFIEVLQTTFVSDWYAMIREQMRREDAMVAQSITEDRFDIMELELDDDANQRPKRALPSALRLRELSMDSPIVMIQAKENRIPAATKKTSQPPTRDSSPSLLAANNDASPQPQTPRRLAPMDTTADVSVSMSPSASRPAASDHEVRLRIIGHPIPKDERFFVFAPENSTFASVFPRLTKLMNERMPGYPPFSERTHEFVELHKDAKGKKKVKRVLPVDLTIYEADLDMHILKVRERDDPMSPVKRAPDSTDVTPMPSPRPPPTLDRRSTMAPGMGLHGEEDGHGDEDEAEHPVMQGSVEMLPLDEDVPLVEVRILGPQIGKGDKVIVTLEANKTIAALFPLIHERVIRLKSVDRSAVVPVTSENFDLAEAKKESGGKRKARGALDLWMKLGMLSERKPILKLRYKDESLRALSVSPAVSQQVTPRGSPEEPHLHVVQHALHSALEEVEREQQRQAYKPNATWVVNTVDHGTQTTGNEVHAPHLLIQMPTMAIGDDFMEGGLDGMSAAPLREVQTDDASTQTTIDQPLAGVNLVSKVRLLRNTTPNELLRELNELLREALVDGRRALFEFIVDNNEIQVPLVADAPERFDRSVQAIPVSSSRAQATETDAVEVRHKSVETEMPQVVNKKEVRRQTEEYGVQVSPIPVESRSIGCTAATVDTEDEWTMTVPQQTRHQGVETEILTHTTSAQTDIVPEWLAHPPPAESTPAMAQISPTRDFSNTSMDDPFGQNSPMYGRRQSMAAARVETLINDEQFSQVKSIVLDERDSVADAKLRERLRLLEQAKRDIDAKLTPKDAAAKLSRPSVSHQQPMLHASEAEIASSDSGPDEEELEERRKVRATNQRMSSMRQTVSPPAPALAGNSGRASQSFARKNTLSSSQQRQASVVMFGDDQQPSSGSVGPSSNSLGRSGSMFAASPVRKASIRNTAPESSGQRRGLDREGSIRLPAITPEPQQSRALPPPDERLERSFGDSPLVDEEGSPVGRRQSMRRTSLDVANQSRSFRASKASQSFKITPRLQNTMEELMKKWQQ</sequence>
<evidence type="ECO:0000313" key="3">
    <source>
        <dbReference type="Proteomes" id="UP000051952"/>
    </source>
</evidence>
<dbReference type="Proteomes" id="UP000051952">
    <property type="component" value="Unassembled WGS sequence"/>
</dbReference>
<feature type="region of interest" description="Disordered" evidence="1">
    <location>
        <begin position="675"/>
        <end position="748"/>
    </location>
</feature>
<name>A0A0S4J2S5_BODSA</name>
<feature type="compositionally biased region" description="Low complexity" evidence="1">
    <location>
        <begin position="2869"/>
        <end position="2880"/>
    </location>
</feature>